<keyword evidence="3" id="KW-1185">Reference proteome</keyword>
<sequence length="69" mass="7667">MVMRLSAIYGKQIYNTKGNYVGYVDEVLIEIDQGRGRVLALVLPGEKVGVPYDRVTAIGDIILVRAKEE</sequence>
<reference evidence="3" key="1">
    <citation type="submission" date="2016-03" db="EMBL/GenBank/DDBJ databases">
        <authorList>
            <person name="Oger P.M."/>
        </authorList>
    </citation>
    <scope>NUCLEOTIDE SEQUENCE [LARGE SCALE GENOMIC DNA]</scope>
    <source>
        <strain evidence="3">OG-1</strain>
    </source>
</reference>
<accession>A0A142CWR4</accession>
<dbReference type="Proteomes" id="UP000073604">
    <property type="component" value="Chromosome"/>
</dbReference>
<dbReference type="STRING" id="53952.A0127_08585"/>
<dbReference type="EMBL" id="CP014750">
    <property type="protein sequence ID" value="AMQ19216.1"/>
    <property type="molecule type" value="Genomic_DNA"/>
</dbReference>
<dbReference type="OrthoDB" id="68960at2157"/>
<feature type="domain" description="PRC-barrel" evidence="1">
    <location>
        <begin position="2"/>
        <end position="68"/>
    </location>
</feature>
<protein>
    <recommendedName>
        <fullName evidence="1">PRC-barrel domain-containing protein</fullName>
    </recommendedName>
</protein>
<dbReference type="PANTHER" id="PTHR38137">
    <property type="entry name" value="PRC-BARREL DOMAIN PROTEIN"/>
    <property type="match status" value="1"/>
</dbReference>
<evidence type="ECO:0000313" key="3">
    <source>
        <dbReference type="Proteomes" id="UP000073604"/>
    </source>
</evidence>
<dbReference type="InterPro" id="IPR027275">
    <property type="entry name" value="PRC-brl_dom"/>
</dbReference>
<proteinExistence type="predicted"/>
<dbReference type="Pfam" id="PF05239">
    <property type="entry name" value="PRC"/>
    <property type="match status" value="1"/>
</dbReference>
<dbReference type="AlphaFoldDB" id="A0A142CWR4"/>
<dbReference type="InterPro" id="IPR011033">
    <property type="entry name" value="PRC_barrel-like_sf"/>
</dbReference>
<dbReference type="PANTHER" id="PTHR38137:SF1">
    <property type="entry name" value="PRC-BARREL DOMAIN-CONTAINING PROTEIN"/>
    <property type="match status" value="1"/>
</dbReference>
<evidence type="ECO:0000313" key="2">
    <source>
        <dbReference type="EMBL" id="AMQ19216.1"/>
    </source>
</evidence>
<evidence type="ECO:0000259" key="1">
    <source>
        <dbReference type="Pfam" id="PF05239"/>
    </source>
</evidence>
<dbReference type="Gene3D" id="2.30.30.240">
    <property type="entry name" value="PRC-barrel domain"/>
    <property type="match status" value="1"/>
</dbReference>
<name>A0A142CWR4_9EURY</name>
<organism evidence="2 3">
    <name type="scientific">Thermococcus peptonophilus</name>
    <dbReference type="NCBI Taxonomy" id="53952"/>
    <lineage>
        <taxon>Archaea</taxon>
        <taxon>Methanobacteriati</taxon>
        <taxon>Methanobacteriota</taxon>
        <taxon>Thermococci</taxon>
        <taxon>Thermococcales</taxon>
        <taxon>Thermococcaceae</taxon>
        <taxon>Thermococcus</taxon>
    </lineage>
</organism>
<dbReference type="GeneID" id="27140600"/>
<dbReference type="KEGG" id="tpep:A0127_08585"/>
<dbReference type="SUPFAM" id="SSF50346">
    <property type="entry name" value="PRC-barrel domain"/>
    <property type="match status" value="1"/>
</dbReference>
<gene>
    <name evidence="2" type="ORF">A0127_08585</name>
</gene>
<dbReference type="RefSeq" id="WP_054841391.1">
    <property type="nucleotide sequence ID" value="NZ_CP014750.1"/>
</dbReference>